<keyword evidence="8" id="KW-1185">Reference proteome</keyword>
<dbReference type="SUPFAM" id="SSF53098">
    <property type="entry name" value="Ribonuclease H-like"/>
    <property type="match status" value="1"/>
</dbReference>
<dbReference type="GO" id="GO:0004190">
    <property type="term" value="F:aspartic-type endopeptidase activity"/>
    <property type="evidence" value="ECO:0007669"/>
    <property type="project" value="UniProtKB-KW"/>
</dbReference>
<comment type="caution">
    <text evidence="7">The sequence shown here is derived from an EMBL/GenBank/DDBJ whole genome shotgun (WGS) entry which is preliminary data.</text>
</comment>
<evidence type="ECO:0000259" key="6">
    <source>
        <dbReference type="Pfam" id="PF25597"/>
    </source>
</evidence>
<dbReference type="Pfam" id="PF14223">
    <property type="entry name" value="Retrotran_gag_2"/>
    <property type="match status" value="1"/>
</dbReference>
<evidence type="ECO:0000256" key="2">
    <source>
        <dbReference type="SAM" id="MobiDB-lite"/>
    </source>
</evidence>
<dbReference type="Pfam" id="PF07727">
    <property type="entry name" value="RVT_2"/>
    <property type="match status" value="1"/>
</dbReference>
<dbReference type="Pfam" id="PF22936">
    <property type="entry name" value="Pol_BBD"/>
    <property type="match status" value="1"/>
</dbReference>
<gene>
    <name evidence="7" type="ORF">SSX86_017124</name>
</gene>
<feature type="domain" description="Retrovirus-related Pol polyprotein from transposon TNT 1-94-like beta-barrel" evidence="5">
    <location>
        <begin position="306"/>
        <end position="386"/>
    </location>
</feature>
<dbReference type="InterPro" id="IPR013103">
    <property type="entry name" value="RVT_2"/>
</dbReference>
<feature type="compositionally biased region" description="Basic and acidic residues" evidence="2">
    <location>
        <begin position="676"/>
        <end position="692"/>
    </location>
</feature>
<feature type="region of interest" description="Disordered" evidence="2">
    <location>
        <begin position="658"/>
        <end position="692"/>
    </location>
</feature>
<dbReference type="InterPro" id="IPR054722">
    <property type="entry name" value="PolX-like_BBD"/>
</dbReference>
<proteinExistence type="predicted"/>
<dbReference type="CDD" id="cd09272">
    <property type="entry name" value="RNase_HI_RT_Ty1"/>
    <property type="match status" value="1"/>
</dbReference>
<keyword evidence="1" id="KW-0378">Hydrolase</keyword>
<sequence length="1210" mass="137451">MADGGGNHANNPRQEFEIINYTTIPLQCPILTPMNYTIWSVKLKAIFNVHGLWETVCPLEGAEIDPKKDSATIAYLYQALLENMILQVVRLEHASEIWAAIKSRFIGVEILKKARLQTIKSEYEALRMKDTETIDDFVARLSAISSKVSELGEQIEEAVLVRKLLDSVPNHFIQIVASIEQFVDLETMKFQELIGRLKAFEERTGLKKKVDASQDQQVLLTYQEWQSRYRQSKENGKSSKGHYASECSKIKANNQESNLTQADGLDDEPTLLMISTQDDHREVVYLNESKVMPDKYGVDGSEQETWYLDNGASNHMTGKESQFSFLDKNVVGNVKFGDGSSVDIKGRGSIILQGKGNEQRVVSNVYYIPNLKNNILSLGQATENGCEVKMKQDKLWLNDRDGNLILRVKRSPNRLYKVNLRTGSPKCFLTGISSNEWLWHGRLGHVNFQSLENLYRKELVLGLPHIGQINQVCDSCMAGKQVREKFPSESHYASKKLLELVSMDLCGPIEPATSAGNRTNGIERLLTAPYSPQQNGAVERRNRSIMNMVRSLLKAMSIPNRYWAEAGRKPNVQHLRIFGCVGHVKVVKPGTKKLEDRSTPMVYLGVQEGSKASRMLDVSNDKIVISRDIRFEEKRKWDWSKGMAEKVDFEKVDFGTSIDSTDIEEGPFENNGQNDHSSDDESHYGEGEDPCHQEYHENHDHADHFGEQELNEGNVQDHGQNGHLKDFVLDNRLKQLENRQDEQDQFELLLVQDEEPIQFRDAIMSAEWKQAMRDEINAIKRNKTWYLTDIPEGHKPIGLKWLYKIKKDASDVKAAFLHGDLKETVYVSQPEGYVKKGQEKKVYKLEKALHGLKQAPRAWNQKLDQVMKELGFVKCQHEQAVYTRRNGKSILILGVYVDDLLVTGSDIGDVNSFKRQMQEKFQMTDLGLLCYYLGMEVNQRNNGIVIKQEAYAKKLVKLAGLEECNETRIPMEFGLRLRKEEGGEDVEATNYRRLVGSLRYLTHSRPDLSYSVGYVSRFMESPKLAHLKAVKQIIRYVKGTAGFGIKYERSNGQGLIGYSYSNHPVDNDDGKSTSGNIFFFNGSAVSWYSQKQKIVTLSSCEAEFVAANAAACQALWLSGLLKEITKEEQGPVLLKVDNKSAISLMKNPVFHGRSKHIALRYHFIRECIEHNQVLVDFVSSNQQKADVLTKALARIKFEEMRQLIGVAAFK</sequence>
<feature type="domain" description="Reverse transcriptase Ty1/copia-type" evidence="3">
    <location>
        <begin position="811"/>
        <end position="972"/>
    </location>
</feature>
<dbReference type="InterPro" id="IPR012337">
    <property type="entry name" value="RNaseH-like_sf"/>
</dbReference>
<dbReference type="InterPro" id="IPR057670">
    <property type="entry name" value="SH3_retrovirus"/>
</dbReference>
<evidence type="ECO:0008006" key="9">
    <source>
        <dbReference type="Google" id="ProtNLM"/>
    </source>
</evidence>
<dbReference type="InterPro" id="IPR043502">
    <property type="entry name" value="DNA/RNA_pol_sf"/>
</dbReference>
<dbReference type="PANTHER" id="PTHR11439:SF515">
    <property type="entry name" value="GAG-POL POLYPROTEIN"/>
    <property type="match status" value="1"/>
</dbReference>
<keyword evidence="1" id="KW-0645">Protease</keyword>
<dbReference type="Pfam" id="PF25597">
    <property type="entry name" value="SH3_retrovirus"/>
    <property type="match status" value="1"/>
</dbReference>
<dbReference type="Proteomes" id="UP001408789">
    <property type="component" value="Unassembled WGS sequence"/>
</dbReference>
<dbReference type="PANTHER" id="PTHR11439">
    <property type="entry name" value="GAG-POL-RELATED RETROTRANSPOSON"/>
    <property type="match status" value="1"/>
</dbReference>
<dbReference type="InterPro" id="IPR036397">
    <property type="entry name" value="RNaseH_sf"/>
</dbReference>
<protein>
    <recommendedName>
        <fullName evidence="9">Integrase catalytic domain-containing protein</fullName>
    </recommendedName>
</protein>
<reference evidence="7 8" key="1">
    <citation type="submission" date="2024-04" db="EMBL/GenBank/DDBJ databases">
        <title>The reference genome of an endangered Asteraceae, Deinandra increscens subsp. villosa, native to the Central Coast of California.</title>
        <authorList>
            <person name="Guilliams M."/>
            <person name="Hasenstab-Lehman K."/>
            <person name="Meyer R."/>
            <person name="Mcevoy S."/>
        </authorList>
    </citation>
    <scope>NUCLEOTIDE SEQUENCE [LARGE SCALE GENOMIC DNA]</scope>
    <source>
        <tissue evidence="7">Leaf</tissue>
    </source>
</reference>
<organism evidence="7 8">
    <name type="scientific">Deinandra increscens subsp. villosa</name>
    <dbReference type="NCBI Taxonomy" id="3103831"/>
    <lineage>
        <taxon>Eukaryota</taxon>
        <taxon>Viridiplantae</taxon>
        <taxon>Streptophyta</taxon>
        <taxon>Embryophyta</taxon>
        <taxon>Tracheophyta</taxon>
        <taxon>Spermatophyta</taxon>
        <taxon>Magnoliopsida</taxon>
        <taxon>eudicotyledons</taxon>
        <taxon>Gunneridae</taxon>
        <taxon>Pentapetalae</taxon>
        <taxon>asterids</taxon>
        <taxon>campanulids</taxon>
        <taxon>Asterales</taxon>
        <taxon>Asteraceae</taxon>
        <taxon>Asteroideae</taxon>
        <taxon>Heliantheae alliance</taxon>
        <taxon>Madieae</taxon>
        <taxon>Madiinae</taxon>
        <taxon>Deinandra</taxon>
    </lineage>
</organism>
<evidence type="ECO:0000259" key="4">
    <source>
        <dbReference type="Pfam" id="PF13976"/>
    </source>
</evidence>
<evidence type="ECO:0000313" key="8">
    <source>
        <dbReference type="Proteomes" id="UP001408789"/>
    </source>
</evidence>
<evidence type="ECO:0000259" key="5">
    <source>
        <dbReference type="Pfam" id="PF22936"/>
    </source>
</evidence>
<dbReference type="SUPFAM" id="SSF56672">
    <property type="entry name" value="DNA/RNA polymerases"/>
    <property type="match status" value="1"/>
</dbReference>
<dbReference type="EMBL" id="JBCNJP010000018">
    <property type="protein sequence ID" value="KAK9063254.1"/>
    <property type="molecule type" value="Genomic_DNA"/>
</dbReference>
<evidence type="ECO:0000313" key="7">
    <source>
        <dbReference type="EMBL" id="KAK9063254.1"/>
    </source>
</evidence>
<evidence type="ECO:0000259" key="3">
    <source>
        <dbReference type="Pfam" id="PF07727"/>
    </source>
</evidence>
<dbReference type="Gene3D" id="3.30.420.10">
    <property type="entry name" value="Ribonuclease H-like superfamily/Ribonuclease H"/>
    <property type="match status" value="1"/>
</dbReference>
<name>A0AAP0GWH0_9ASTR</name>
<dbReference type="Pfam" id="PF13976">
    <property type="entry name" value="gag_pre-integrs"/>
    <property type="match status" value="1"/>
</dbReference>
<feature type="domain" description="Retroviral polymerase SH3-like" evidence="6">
    <location>
        <begin position="580"/>
        <end position="642"/>
    </location>
</feature>
<accession>A0AAP0GWH0</accession>
<dbReference type="AlphaFoldDB" id="A0AAP0GWH0"/>
<dbReference type="InterPro" id="IPR025724">
    <property type="entry name" value="GAG-pre-integrase_dom"/>
</dbReference>
<evidence type="ECO:0000256" key="1">
    <source>
        <dbReference type="ARBA" id="ARBA00022750"/>
    </source>
</evidence>
<feature type="domain" description="GAG-pre-integrase" evidence="4">
    <location>
        <begin position="414"/>
        <end position="481"/>
    </location>
</feature>
<dbReference type="GO" id="GO:0003676">
    <property type="term" value="F:nucleic acid binding"/>
    <property type="evidence" value="ECO:0007669"/>
    <property type="project" value="InterPro"/>
</dbReference>
<keyword evidence="1" id="KW-0064">Aspartyl protease</keyword>